<proteinExistence type="predicted"/>
<feature type="compositionally biased region" description="Gly residues" evidence="1">
    <location>
        <begin position="175"/>
        <end position="196"/>
    </location>
</feature>
<comment type="caution">
    <text evidence="2">The sequence shown here is derived from an EMBL/GenBank/DDBJ whole genome shotgun (WGS) entry which is preliminary data.</text>
</comment>
<keyword evidence="3" id="KW-1185">Reference proteome</keyword>
<reference evidence="2 3" key="1">
    <citation type="journal article" date="2012" name="Genome Biol.">
        <title>Genome and low-iron response of an oceanic diatom adapted to chronic iron limitation.</title>
        <authorList>
            <person name="Lommer M."/>
            <person name="Specht M."/>
            <person name="Roy A.S."/>
            <person name="Kraemer L."/>
            <person name="Andreson R."/>
            <person name="Gutowska M.A."/>
            <person name="Wolf J."/>
            <person name="Bergner S.V."/>
            <person name="Schilhabel M.B."/>
            <person name="Klostermeier U.C."/>
            <person name="Beiko R.G."/>
            <person name="Rosenstiel P."/>
            <person name="Hippler M."/>
            <person name="Laroche J."/>
        </authorList>
    </citation>
    <scope>NUCLEOTIDE SEQUENCE [LARGE SCALE GENOMIC DNA]</scope>
    <source>
        <strain evidence="2 3">CCMP1005</strain>
    </source>
</reference>
<evidence type="ECO:0000256" key="1">
    <source>
        <dbReference type="SAM" id="MobiDB-lite"/>
    </source>
</evidence>
<accession>K0SJY8</accession>
<feature type="region of interest" description="Disordered" evidence="1">
    <location>
        <begin position="72"/>
        <end position="196"/>
    </location>
</feature>
<dbReference type="EMBL" id="AGNL01016102">
    <property type="protein sequence ID" value="EJK65259.1"/>
    <property type="molecule type" value="Genomic_DNA"/>
</dbReference>
<protein>
    <submittedName>
        <fullName evidence="2">Uncharacterized protein</fullName>
    </submittedName>
</protein>
<dbReference type="Proteomes" id="UP000266841">
    <property type="component" value="Unassembled WGS sequence"/>
</dbReference>
<feature type="compositionally biased region" description="Polar residues" evidence="1">
    <location>
        <begin position="89"/>
        <end position="106"/>
    </location>
</feature>
<organism evidence="2 3">
    <name type="scientific">Thalassiosira oceanica</name>
    <name type="common">Marine diatom</name>
    <dbReference type="NCBI Taxonomy" id="159749"/>
    <lineage>
        <taxon>Eukaryota</taxon>
        <taxon>Sar</taxon>
        <taxon>Stramenopiles</taxon>
        <taxon>Ochrophyta</taxon>
        <taxon>Bacillariophyta</taxon>
        <taxon>Coscinodiscophyceae</taxon>
        <taxon>Thalassiosirophycidae</taxon>
        <taxon>Thalassiosirales</taxon>
        <taxon>Thalassiosiraceae</taxon>
        <taxon>Thalassiosira</taxon>
    </lineage>
</organism>
<gene>
    <name evidence="2" type="ORF">THAOC_13902</name>
</gene>
<name>K0SJY8_THAOC</name>
<feature type="non-terminal residue" evidence="2">
    <location>
        <position position="196"/>
    </location>
</feature>
<sequence>MRPQPSSFHTRGFPIAVAEMVGIVAQSQQVSIWMPKVHQKPEWEVIASRVHPMGQHWVVEKEVFASVNPELDGLLRPDSKTGQTEGGSPATSRRNASNRGESPSIESDSEGNVFFNRRTADRRRSHRRVPKSGSNKVHLVFVSRGALSPQLSAAHDKTKTHPPEDFPISKTQNHGGRGGGPPGLRGRGGGQRPPGP</sequence>
<evidence type="ECO:0000313" key="3">
    <source>
        <dbReference type="Proteomes" id="UP000266841"/>
    </source>
</evidence>
<dbReference type="AlphaFoldDB" id="K0SJY8"/>
<evidence type="ECO:0000313" key="2">
    <source>
        <dbReference type="EMBL" id="EJK65259.1"/>
    </source>
</evidence>
<feature type="compositionally biased region" description="Basic and acidic residues" evidence="1">
    <location>
        <begin position="154"/>
        <end position="164"/>
    </location>
</feature>
<feature type="compositionally biased region" description="Basic residues" evidence="1">
    <location>
        <begin position="120"/>
        <end position="130"/>
    </location>
</feature>